<dbReference type="Gene3D" id="1.50.10.10">
    <property type="match status" value="1"/>
</dbReference>
<dbReference type="PANTHER" id="PTHR34987">
    <property type="entry name" value="C, PUTATIVE (AFU_ORTHOLOGUE AFUA_3G02880)-RELATED"/>
    <property type="match status" value="1"/>
</dbReference>
<dbReference type="EMBL" id="JBIMZQ010000011">
    <property type="protein sequence ID" value="KAL3668505.1"/>
    <property type="molecule type" value="Genomic_DNA"/>
</dbReference>
<sequence length="190" mass="20470">MPTPEVFLYDAGKADAYYNFPDYVILGLIGLESYMDYYDDVAFVGAHWEEFTRAMTWLVNNQGSNGLIDLAKYQVVFLGTGAGMASGAGDWESANAWIEVAGNVKTAINELLWNDTLGNYALDVSTPEVYGVSATAFALTSGVANETQVKLIVDALEGLLQGPGYLDSSDTDNTTHISPNTNGFLLDALL</sequence>
<dbReference type="SUPFAM" id="SSF48208">
    <property type="entry name" value="Six-hairpin glycosidases"/>
    <property type="match status" value="1"/>
</dbReference>
<proteinExistence type="predicted"/>
<evidence type="ECO:0000313" key="3">
    <source>
        <dbReference type="Proteomes" id="UP001632037"/>
    </source>
</evidence>
<evidence type="ECO:0000313" key="2">
    <source>
        <dbReference type="EMBL" id="KAL3668514.1"/>
    </source>
</evidence>
<organism evidence="2 3">
    <name type="scientific">Phytophthora oleae</name>
    <dbReference type="NCBI Taxonomy" id="2107226"/>
    <lineage>
        <taxon>Eukaryota</taxon>
        <taxon>Sar</taxon>
        <taxon>Stramenopiles</taxon>
        <taxon>Oomycota</taxon>
        <taxon>Peronosporomycetes</taxon>
        <taxon>Peronosporales</taxon>
        <taxon>Peronosporaceae</taxon>
        <taxon>Phytophthora</taxon>
    </lineage>
</organism>
<reference evidence="2 3" key="1">
    <citation type="submission" date="2024-09" db="EMBL/GenBank/DDBJ databases">
        <title>Genome sequencing and assembly of Phytophthora oleae, isolate VK10A, causative agent of rot of olive drupes.</title>
        <authorList>
            <person name="Conti Taguali S."/>
            <person name="Riolo M."/>
            <person name="La Spada F."/>
            <person name="Cacciola S.O."/>
            <person name="Dionisio G."/>
        </authorList>
    </citation>
    <scope>NUCLEOTIDE SEQUENCE [LARGE SCALE GENOMIC DNA]</scope>
    <source>
        <strain evidence="2 3">VK10A</strain>
    </source>
</reference>
<dbReference type="AlphaFoldDB" id="A0ABD3FSA5"/>
<comment type="caution">
    <text evidence="2">The sequence shown here is derived from an EMBL/GenBank/DDBJ whole genome shotgun (WGS) entry which is preliminary data.</text>
</comment>
<protein>
    <submittedName>
        <fullName evidence="2">Uncharacterized protein</fullName>
    </submittedName>
</protein>
<dbReference type="PANTHER" id="PTHR34987:SF4">
    <property type="entry name" value="ALPHA-L-RHAMNOSIDASE C-TERMINAL DOMAIN-CONTAINING PROTEIN"/>
    <property type="match status" value="1"/>
</dbReference>
<dbReference type="InterPro" id="IPR008928">
    <property type="entry name" value="6-hairpin_glycosidase_sf"/>
</dbReference>
<gene>
    <name evidence="1" type="ORF">V7S43_006587</name>
    <name evidence="2" type="ORF">V7S43_006598</name>
</gene>
<name>A0ABD3FSA5_9STRA</name>
<dbReference type="EMBL" id="JBIMZQ010000011">
    <property type="protein sequence ID" value="KAL3668514.1"/>
    <property type="molecule type" value="Genomic_DNA"/>
</dbReference>
<accession>A0ABD3FSA5</accession>
<dbReference type="InterPro" id="IPR012341">
    <property type="entry name" value="6hp_glycosidase-like_sf"/>
</dbReference>
<dbReference type="Proteomes" id="UP001632037">
    <property type="component" value="Unassembled WGS sequence"/>
</dbReference>
<evidence type="ECO:0000313" key="1">
    <source>
        <dbReference type="EMBL" id="KAL3668505.1"/>
    </source>
</evidence>
<keyword evidence="3" id="KW-1185">Reference proteome</keyword>